<dbReference type="InterPro" id="IPR003915">
    <property type="entry name" value="PKD_2"/>
</dbReference>
<dbReference type="PRINTS" id="PR01433">
    <property type="entry name" value="POLYCYSTIN2"/>
</dbReference>
<feature type="chain" id="PRO_5047159425" evidence="11">
    <location>
        <begin position="19"/>
        <end position="2933"/>
    </location>
</feature>
<dbReference type="SUPFAM" id="SSF49723">
    <property type="entry name" value="Lipase/lipooxygenase domain (PLAT/LH2 domain)"/>
    <property type="match status" value="1"/>
</dbReference>
<dbReference type="Proteomes" id="UP001652625">
    <property type="component" value="Chromosome 08"/>
</dbReference>
<feature type="transmembrane region" description="Helical" evidence="10">
    <location>
        <begin position="2119"/>
        <end position="2146"/>
    </location>
</feature>
<feature type="transmembrane region" description="Helical" evidence="10">
    <location>
        <begin position="2648"/>
        <end position="2671"/>
    </location>
</feature>
<feature type="compositionally biased region" description="Low complexity" evidence="9">
    <location>
        <begin position="1395"/>
        <end position="1414"/>
    </location>
</feature>
<dbReference type="SMART" id="SM00308">
    <property type="entry name" value="LH2"/>
    <property type="match status" value="1"/>
</dbReference>
<dbReference type="Pfam" id="PF02010">
    <property type="entry name" value="REJ"/>
    <property type="match status" value="1"/>
</dbReference>
<evidence type="ECO:0000313" key="14">
    <source>
        <dbReference type="RefSeq" id="XP_065660261.1"/>
    </source>
</evidence>
<dbReference type="InterPro" id="IPR036392">
    <property type="entry name" value="PLAT/LH2_dom_sf"/>
</dbReference>
<dbReference type="Gene3D" id="2.60.40.10">
    <property type="entry name" value="Immunoglobulins"/>
    <property type="match status" value="1"/>
</dbReference>
<dbReference type="Pfam" id="PF08016">
    <property type="entry name" value="PKD_channel"/>
    <property type="match status" value="1"/>
</dbReference>
<comment type="similarity">
    <text evidence="2">Belongs to the polycystin family.</text>
</comment>
<feature type="transmembrane region" description="Helical" evidence="10">
    <location>
        <begin position="2554"/>
        <end position="2579"/>
    </location>
</feature>
<feature type="transmembrane region" description="Helical" evidence="10">
    <location>
        <begin position="1994"/>
        <end position="2014"/>
    </location>
</feature>
<dbReference type="GeneID" id="136084073"/>
<keyword evidence="3 10" id="KW-0812">Transmembrane</keyword>
<keyword evidence="5 10" id="KW-1133">Transmembrane helix</keyword>
<organism evidence="13 14">
    <name type="scientific">Hydra vulgaris</name>
    <name type="common">Hydra</name>
    <name type="synonym">Hydra attenuata</name>
    <dbReference type="NCBI Taxonomy" id="6087"/>
    <lineage>
        <taxon>Eukaryota</taxon>
        <taxon>Metazoa</taxon>
        <taxon>Cnidaria</taxon>
        <taxon>Hydrozoa</taxon>
        <taxon>Hydroidolina</taxon>
        <taxon>Anthoathecata</taxon>
        <taxon>Aplanulata</taxon>
        <taxon>Hydridae</taxon>
        <taxon>Hydra</taxon>
    </lineage>
</organism>
<evidence type="ECO:0000256" key="5">
    <source>
        <dbReference type="ARBA" id="ARBA00022989"/>
    </source>
</evidence>
<feature type="transmembrane region" description="Helical" evidence="10">
    <location>
        <begin position="2034"/>
        <end position="2054"/>
    </location>
</feature>
<gene>
    <name evidence="14" type="primary">LOC136084073</name>
</gene>
<feature type="domain" description="PLAT" evidence="12">
    <location>
        <begin position="1833"/>
        <end position="1948"/>
    </location>
</feature>
<feature type="signal peptide" evidence="11">
    <location>
        <begin position="1"/>
        <end position="18"/>
    </location>
</feature>
<evidence type="ECO:0000256" key="2">
    <source>
        <dbReference type="ARBA" id="ARBA00007200"/>
    </source>
</evidence>
<dbReference type="InterPro" id="IPR002859">
    <property type="entry name" value="PKD/REJ-like"/>
</dbReference>
<dbReference type="InterPro" id="IPR000203">
    <property type="entry name" value="GPS"/>
</dbReference>
<dbReference type="InterPro" id="IPR001024">
    <property type="entry name" value="PLAT/LH2_dom"/>
</dbReference>
<keyword evidence="4 11" id="KW-0732">Signal</keyword>
<keyword evidence="6 10" id="KW-0472">Membrane</keyword>
<dbReference type="InterPro" id="IPR046791">
    <property type="entry name" value="Polycystin_dom"/>
</dbReference>
<feature type="transmembrane region" description="Helical" evidence="10">
    <location>
        <begin position="1787"/>
        <end position="1808"/>
    </location>
</feature>
<evidence type="ECO:0000256" key="8">
    <source>
        <dbReference type="PROSITE-ProRule" id="PRU00152"/>
    </source>
</evidence>
<feature type="region of interest" description="Disordered" evidence="9">
    <location>
        <begin position="1394"/>
        <end position="1414"/>
    </location>
</feature>
<evidence type="ECO:0000313" key="13">
    <source>
        <dbReference type="Proteomes" id="UP001652625"/>
    </source>
</evidence>
<accession>A0ABM4CEY0</accession>
<dbReference type="PANTHER" id="PTHR10877">
    <property type="entry name" value="POLYCYSTIN FAMILY MEMBER"/>
    <property type="match status" value="1"/>
</dbReference>
<feature type="transmembrane region" description="Helical" evidence="10">
    <location>
        <begin position="2712"/>
        <end position="2734"/>
    </location>
</feature>
<comment type="caution">
    <text evidence="8">Lacks conserved residue(s) required for the propagation of feature annotation.</text>
</comment>
<protein>
    <submittedName>
        <fullName evidence="14">Uncharacterized protein LOC136084073 isoform X1</fullName>
    </submittedName>
</protein>
<feature type="transmembrane region" description="Helical" evidence="10">
    <location>
        <begin position="2611"/>
        <end position="2628"/>
    </location>
</feature>
<dbReference type="SMART" id="SM00303">
    <property type="entry name" value="GPS"/>
    <property type="match status" value="1"/>
</dbReference>
<evidence type="ECO:0000256" key="1">
    <source>
        <dbReference type="ARBA" id="ARBA00004141"/>
    </source>
</evidence>
<keyword evidence="7" id="KW-0325">Glycoprotein</keyword>
<evidence type="ECO:0000256" key="3">
    <source>
        <dbReference type="ARBA" id="ARBA00022692"/>
    </source>
</evidence>
<name>A0ABM4CEY0_HYDVU</name>
<dbReference type="InterPro" id="IPR051223">
    <property type="entry name" value="Polycystin"/>
</dbReference>
<keyword evidence="13" id="KW-1185">Reference proteome</keyword>
<evidence type="ECO:0000256" key="6">
    <source>
        <dbReference type="ARBA" id="ARBA00023136"/>
    </source>
</evidence>
<dbReference type="RefSeq" id="XP_065660261.1">
    <property type="nucleotide sequence ID" value="XM_065804189.1"/>
</dbReference>
<sequence>MKTILKIIILECMVFVISNDVTNQNVFSGCINGDSANLQLTASGYHVKSNISCISVCNSYTPPIFSDAFFLEGQLCFCRNASLPPLQISTTDTCVTSTCLNSDSTLDCNLTNFAFFKLSLGIIEWNIIFNPAIVFVDKEVEIQTNISKGDASNAFVIPLSNDLPLLFQNYVTSTIVKTQFYLPGLQIWSQTIGNAYAGPFNATTWIQVDEDVGRVFVIPSTVQVNGFYDFFLVITQGTNISVKISLPMNKILNYTADLLRLSYGFNVSLLNTTTTKFCKLSDGYVLKQVVLTSGHFTKLIVKASTKGSLKIDILRPLLNSSADFCPFELDCTTASLSNESVTITAVVVKKFIFSLNSTGIIEISIQSNINDVLENDLVWIGGSASLFCNEVYYNEIPEMTLGKMITFSTDQMTNGFFISLFISKSFECLIPIPESTIGLYNFTVDLYSHLSPIRRLYYSFPIQNPISGLQFDSQMPVLNDVAGYIINKYLLSKAVVNGSDVTYLFSIPELNYSVNTTNNTVIFKMTSYGNFTVYLTAANKVNSLNTSVNIVVLSEINWINIIIEENQLQYSSYETVISINNGNRVQLTLDFGDGTPVTTIQNIDATDMVVNFSVSHTYFKCNLDGFKVTATASNILVDSNTIINSSKSVFKIVIVFCKLSLLNIVSSPIVSQNGYALISPNKIILVTISQDYGSYRNYLIDWGDGSTKWIDQTGNQDLVSFQEQHIYEIEKKYIISVTCRNSLDFSNNSIAVVVRNCSIPGLSFYYGSIVTPMTVIRSVGADLAAVVENPDPVCLKLSSIFQWNLTNSVLTQLSIGTQVQQKVVYTIQRNQLNFGLYNLTLTFKYGEETNIYIAYLNITASPLFMVIDKGFFNSIAYKKKFGNNTLHQNFTISSTSSYDPDDPTIGAQDITFMWRCKIASNLSDALDAMSNFTHLNSTYKSNTCFNETWVNISFGNSKINFSTHEFLEEINYHIEVCGRKYAGKDVYSIDRYKEDCFTQELYMVPRGLPALSTICVSNCDKKLNFKERVIYTFECEDTFDCVLQTLEAQWDIADDAGNFPPELSAPNATTTGFYSPSLVINKDILLESKNYTFTLIFGYADSSKRAKIKFTKSTCSKPTPGVCYANPTVGFALETKFNIICDNWKDSDGLLRYMFYYNNGQMQHMNVSTTYTIDYPILNAATTDRPSLFDFLMGPGDKHNDDQVTIIIKVSNKYQAYTEYKHLFIKVQPNNKPVNVTDLITGINLNDTQSLANLVQAVSSTTNKLSANYSNSTLPPADIISGFIDNDALNKKKQQQLTLLQDSRTHMIGLLSNATINDLNSFKTIGDALALTSQNPIELVSQSQKQASNIVAKMSELLTIQNLKSIGADKFDTMTQPFLKSISNLFQTSLNNNDSGSSLPTLQTTTSSTTSSLSLESNNNTVLQLFKSMDNHFMAAQSYKVPGENATVGETNQFTFVLKKDFSSSLSNKSIGSSDGEYGFTLPDSKNLFNDSVQNSQISVNNLRMKDNAYTWDTNRSQNILSESQSLSFSDANGHPIKVSNSSQPIKIAIKNIAEKMTGKNISLSMPNDVNLVSLPLVSGCNMLLKFLFLNDENNLTNLFVYIQYGKVATKLDHDIMLNISAKHGVIMTKNNNITRGNITFDRNLNDEINFSGIVQRNQDALLLDDGTLILWNFINSTYGFYKKSILHLLFSYSGPMPSKKLDLNPYTFDEVESAGTYVYEMKSFCTECNYWNEGENKWMSDGCELDINGTSFLVTKCKCTHLTSFGGLFVAPNPIRKPTLGMLKNGYVLTVTVAIAIVMWIVGLIFCRRMDKKDFSKIGVCPLLDNRDEDNYMYQIIVYTGNRKDAGTESNIFFTVAGNMGDSEVRRLKGSERKCFQRSGCDMFIMTTQSSLGDLDYIRFWHDNSGGGWYIKNIIIIDLQTEKQYLFIGNRWLAIDRGSYSVDCVLPAASVEEQNDFTYVFTSKAKHNLSDEHLWFSVLARSPKSNFTRCQRLSVAVSLLLTSMMVSAMFYGQGDGKQDPATENKSDFSFTRTQISVVLICTFIKFPVHLLLVKFFRSIKPFQISNDKNDSSCDKSGGWKSPIFSDKRKSLSSNQKSTEIVVQKNVSLKKKKFLLPHCFLYVAWFFCVVNILGSAVVVLFYGMNFGNKTSLNWLATVTIDLVKEVFFTEPIKLFVLAVVFALFIKNIKEEENDFQNQGKALAFDENWLHKPKHEPSIFDRRDIEMQPLNASIVLEMRDLRIKNLKMYSLIKELALYIFYAVLVMFIGYTTRKIVVFHQTRNVQDLFNLTLRRVPWPRDYSKIYGQIQATQDFWNWMDEFFLRQVFPEPWYKLSGFYANSDRRDFPGKLFLNDLNSKIVNGIRIRQVRVQPNSCVKPKSVAQFIKVNCMSSYESGLEETGNFYLNWTVPLLHNFDMNPFTKPWRYQTWKELDGYPYAAKLETYYGGGYVVEIFPKWKNKAIIDQVKNLRWIDRQTRAILIEFALFNAATNYISMVTMVLEFPASGGVIPTFCILTFRLHSGTKEMLISHFFFILMTMLFTVRECRFLYRVGCKYFVEFWNLVEVALILFSVIEVGFFFYKDHLVKMLLDQMSAKKPQAFINFQFASYWDLTHVYIVSLIVFFVTLKFIKLLRFNRHITRLSLTLKAAWYPLSMFFIMFFIVICSVVSISRIAFGSLLDGYQNYVKAIASIISLLLGKFSYSQFQNANGFLGPIFFFGFNVMVNWVIMNIFLTILNDAFTDVREELQLQQNEYEIIDFITGHFKAWLGWSSSNNNIENTPASQNLNFTVSDNNDHYNVTCLQKPVSTKNQSMTKYDIFIPVTNQQWETKYKSYNISRPIKVYENSHPIESDCAISIRISELSKYDYLLNEGSLDVYASELLGKFIYCMSYVYKANEAMGEKKDLGKRQFKKKIYSNSNLVIINSKNFTEKFSNV</sequence>
<evidence type="ECO:0000259" key="12">
    <source>
        <dbReference type="PROSITE" id="PS50095"/>
    </source>
</evidence>
<evidence type="ECO:0000256" key="4">
    <source>
        <dbReference type="ARBA" id="ARBA00022729"/>
    </source>
</evidence>
<dbReference type="InterPro" id="IPR013783">
    <property type="entry name" value="Ig-like_fold"/>
</dbReference>
<dbReference type="Gene3D" id="2.40.180.10">
    <property type="entry name" value="Catalase core domain"/>
    <property type="match status" value="1"/>
</dbReference>
<dbReference type="Pfam" id="PF20519">
    <property type="entry name" value="Polycystin_dom"/>
    <property type="match status" value="1"/>
</dbReference>
<feature type="transmembrane region" description="Helical" evidence="10">
    <location>
        <begin position="2250"/>
        <end position="2269"/>
    </location>
</feature>
<dbReference type="PANTHER" id="PTHR10877:SF150">
    <property type="entry name" value="REJ DOMAIN-CONTAINING PROTEIN"/>
    <property type="match status" value="1"/>
</dbReference>
<reference evidence="14" key="1">
    <citation type="submission" date="2025-08" db="UniProtKB">
        <authorList>
            <consortium name="RefSeq"/>
        </authorList>
    </citation>
    <scope>IDENTIFICATION</scope>
</reference>
<evidence type="ECO:0000256" key="11">
    <source>
        <dbReference type="SAM" id="SignalP"/>
    </source>
</evidence>
<evidence type="ECO:0000256" key="10">
    <source>
        <dbReference type="SAM" id="Phobius"/>
    </source>
</evidence>
<feature type="transmembrane region" description="Helical" evidence="10">
    <location>
        <begin position="2683"/>
        <end position="2700"/>
    </location>
</feature>
<dbReference type="Pfam" id="PF01825">
    <property type="entry name" value="GPS"/>
    <property type="match status" value="1"/>
</dbReference>
<dbReference type="PROSITE" id="PS50095">
    <property type="entry name" value="PLAT"/>
    <property type="match status" value="1"/>
</dbReference>
<dbReference type="InterPro" id="IPR013122">
    <property type="entry name" value="PKD1_2_channel"/>
</dbReference>
<feature type="transmembrane region" description="Helical" evidence="10">
    <location>
        <begin position="2525"/>
        <end position="2542"/>
    </location>
</feature>
<evidence type="ECO:0000256" key="7">
    <source>
        <dbReference type="ARBA" id="ARBA00023180"/>
    </source>
</evidence>
<evidence type="ECO:0000256" key="9">
    <source>
        <dbReference type="SAM" id="MobiDB-lite"/>
    </source>
</evidence>
<comment type="subcellular location">
    <subcellularLocation>
        <location evidence="1">Membrane</location>
        <topology evidence="1">Multi-pass membrane protein</topology>
    </subcellularLocation>
</comment>
<proteinExistence type="inferred from homology"/>
<dbReference type="Pfam" id="PF01477">
    <property type="entry name" value="PLAT"/>
    <property type="match status" value="1"/>
</dbReference>